<feature type="transmembrane region" description="Helical" evidence="1">
    <location>
        <begin position="127"/>
        <end position="147"/>
    </location>
</feature>
<evidence type="ECO:0000256" key="1">
    <source>
        <dbReference type="SAM" id="Phobius"/>
    </source>
</evidence>
<feature type="transmembrane region" description="Helical" evidence="1">
    <location>
        <begin position="185"/>
        <end position="209"/>
    </location>
</feature>
<keyword evidence="1" id="KW-0472">Membrane</keyword>
<organism evidence="2 3">
    <name type="scientific">Nitzschia inconspicua</name>
    <dbReference type="NCBI Taxonomy" id="303405"/>
    <lineage>
        <taxon>Eukaryota</taxon>
        <taxon>Sar</taxon>
        <taxon>Stramenopiles</taxon>
        <taxon>Ochrophyta</taxon>
        <taxon>Bacillariophyta</taxon>
        <taxon>Bacillariophyceae</taxon>
        <taxon>Bacillariophycidae</taxon>
        <taxon>Bacillariales</taxon>
        <taxon>Bacillariaceae</taxon>
        <taxon>Nitzschia</taxon>
    </lineage>
</organism>
<dbReference type="AlphaFoldDB" id="A0A9K3LBE6"/>
<dbReference type="EMBL" id="JAGRRH010000014">
    <property type="protein sequence ID" value="KAG7358131.1"/>
    <property type="molecule type" value="Genomic_DNA"/>
</dbReference>
<reference evidence="2" key="2">
    <citation type="submission" date="2021-04" db="EMBL/GenBank/DDBJ databases">
        <authorList>
            <person name="Podell S."/>
        </authorList>
    </citation>
    <scope>NUCLEOTIDE SEQUENCE</scope>
    <source>
        <strain evidence="2">Hildebrandi</strain>
    </source>
</reference>
<feature type="transmembrane region" description="Helical" evidence="1">
    <location>
        <begin position="54"/>
        <end position="76"/>
    </location>
</feature>
<evidence type="ECO:0000313" key="2">
    <source>
        <dbReference type="EMBL" id="KAG7358131.1"/>
    </source>
</evidence>
<sequence length="211" mass="24530">MWSLSIIVSVWHIDMTMLLLVYFESLYRRIPSFLIPLLFSDILCIQGPDKPNGIQFFSSFLAIWRFFFLILIPLLADPSPKMWLLIPVIEGYRRYCMAMYVLKLNKTSECGLPCCIQRPHKPNGIQFFSSFLAIWRIFSLILTPLLADASSKVWLLIPVIEGFRHFCMAMYVLKFNKTLECGLPFFLKLRFLFFCGHSFFGVTFCGRGFSG</sequence>
<proteinExistence type="predicted"/>
<feature type="transmembrane region" description="Helical" evidence="1">
    <location>
        <begin position="6"/>
        <end position="23"/>
    </location>
</feature>
<comment type="caution">
    <text evidence="2">The sequence shown here is derived from an EMBL/GenBank/DDBJ whole genome shotgun (WGS) entry which is preliminary data.</text>
</comment>
<dbReference type="Proteomes" id="UP000693970">
    <property type="component" value="Unassembled WGS sequence"/>
</dbReference>
<reference evidence="2" key="1">
    <citation type="journal article" date="2021" name="Sci. Rep.">
        <title>Diploid genomic architecture of Nitzschia inconspicua, an elite biomass production diatom.</title>
        <authorList>
            <person name="Oliver A."/>
            <person name="Podell S."/>
            <person name="Pinowska A."/>
            <person name="Traller J.C."/>
            <person name="Smith S.R."/>
            <person name="McClure R."/>
            <person name="Beliaev A."/>
            <person name="Bohutskyi P."/>
            <person name="Hill E.A."/>
            <person name="Rabines A."/>
            <person name="Zheng H."/>
            <person name="Allen L.Z."/>
            <person name="Kuo A."/>
            <person name="Grigoriev I.V."/>
            <person name="Allen A.E."/>
            <person name="Hazlebeck D."/>
            <person name="Allen E.E."/>
        </authorList>
    </citation>
    <scope>NUCLEOTIDE SEQUENCE</scope>
    <source>
        <strain evidence="2">Hildebrandi</strain>
    </source>
</reference>
<protein>
    <submittedName>
        <fullName evidence="2">Uncharacterized protein</fullName>
    </submittedName>
</protein>
<keyword evidence="3" id="KW-1185">Reference proteome</keyword>
<name>A0A9K3LBE6_9STRA</name>
<keyword evidence="1" id="KW-0812">Transmembrane</keyword>
<keyword evidence="1" id="KW-1133">Transmembrane helix</keyword>
<evidence type="ECO:0000313" key="3">
    <source>
        <dbReference type="Proteomes" id="UP000693970"/>
    </source>
</evidence>
<feature type="transmembrane region" description="Helical" evidence="1">
    <location>
        <begin position="153"/>
        <end position="173"/>
    </location>
</feature>
<gene>
    <name evidence="2" type="ORF">IV203_014718</name>
</gene>
<accession>A0A9K3LBE6</accession>